<gene>
    <name evidence="4" type="ORF">RSA13_17385</name>
</gene>
<dbReference type="Gene3D" id="3.40.630.30">
    <property type="match status" value="1"/>
</dbReference>
<accession>A0AB34VCS0</accession>
<reference evidence="4 5" key="1">
    <citation type="journal article" date="2016" name="Front. Microbiol.">
        <title>Genomic Resource of Rice Seed Associated Bacteria.</title>
        <authorList>
            <person name="Midha S."/>
            <person name="Bansal K."/>
            <person name="Sharma S."/>
            <person name="Kumar N."/>
            <person name="Patil P.P."/>
            <person name="Chaudhry V."/>
            <person name="Patil P.B."/>
        </authorList>
    </citation>
    <scope>NUCLEOTIDE SEQUENCE [LARGE SCALE GENOMIC DNA]</scope>
    <source>
        <strain evidence="4 5">RSA13</strain>
    </source>
</reference>
<proteinExistence type="predicted"/>
<dbReference type="PANTHER" id="PTHR10545:SF42">
    <property type="entry name" value="ACETYLTRANSFERASE"/>
    <property type="match status" value="1"/>
</dbReference>
<comment type="caution">
    <text evidence="4">The sequence shown here is derived from an EMBL/GenBank/DDBJ whole genome shotgun (WGS) entry which is preliminary data.</text>
</comment>
<evidence type="ECO:0000256" key="2">
    <source>
        <dbReference type="ARBA" id="ARBA00023315"/>
    </source>
</evidence>
<dbReference type="GO" id="GO:0008080">
    <property type="term" value="F:N-acetyltransferase activity"/>
    <property type="evidence" value="ECO:0007669"/>
    <property type="project" value="TreeGrafter"/>
</dbReference>
<dbReference type="CDD" id="cd04301">
    <property type="entry name" value="NAT_SF"/>
    <property type="match status" value="1"/>
</dbReference>
<organism evidence="4 5">
    <name type="scientific">Pantoea stewartii</name>
    <dbReference type="NCBI Taxonomy" id="66269"/>
    <lineage>
        <taxon>Bacteria</taxon>
        <taxon>Pseudomonadati</taxon>
        <taxon>Pseudomonadota</taxon>
        <taxon>Gammaproteobacteria</taxon>
        <taxon>Enterobacterales</taxon>
        <taxon>Erwiniaceae</taxon>
        <taxon>Pantoea</taxon>
    </lineage>
</organism>
<dbReference type="RefSeq" id="WP_033737248.1">
    <property type="nucleotide sequence ID" value="NZ_JACETZ010000006.1"/>
</dbReference>
<dbReference type="SUPFAM" id="SSF55729">
    <property type="entry name" value="Acyl-CoA N-acyltransferases (Nat)"/>
    <property type="match status" value="1"/>
</dbReference>
<evidence type="ECO:0000313" key="5">
    <source>
        <dbReference type="Proteomes" id="UP000072520"/>
    </source>
</evidence>
<evidence type="ECO:0000313" key="4">
    <source>
        <dbReference type="EMBL" id="KTS94880.1"/>
    </source>
</evidence>
<protein>
    <submittedName>
        <fullName evidence="4">GNAT family acetyltransferase</fullName>
    </submittedName>
</protein>
<feature type="domain" description="N-acetyltransferase" evidence="3">
    <location>
        <begin position="2"/>
        <end position="145"/>
    </location>
</feature>
<sequence>MLNVRNALPDDYAAWLGLWKDYLLFYGHHLDESVTLSTWQRIHSPDSALMCRLAEHNGSVIGFAICVIHEGTWVTQPVCYLEDLFVKENKRGVGAGKALIVAVCDEARELGWAKVYWVTNENNPARRLYDKLAQVDDIVRYNIRL</sequence>
<dbReference type="EMBL" id="LDSI01000026">
    <property type="protein sequence ID" value="KTS94880.1"/>
    <property type="molecule type" value="Genomic_DNA"/>
</dbReference>
<keyword evidence="1" id="KW-0808">Transferase</keyword>
<evidence type="ECO:0000256" key="1">
    <source>
        <dbReference type="ARBA" id="ARBA00022679"/>
    </source>
</evidence>
<dbReference type="Pfam" id="PF00583">
    <property type="entry name" value="Acetyltransf_1"/>
    <property type="match status" value="1"/>
</dbReference>
<dbReference type="PROSITE" id="PS51186">
    <property type="entry name" value="GNAT"/>
    <property type="match status" value="1"/>
</dbReference>
<dbReference type="InterPro" id="IPR016181">
    <property type="entry name" value="Acyl_CoA_acyltransferase"/>
</dbReference>
<keyword evidence="2" id="KW-0012">Acyltransferase</keyword>
<dbReference type="PANTHER" id="PTHR10545">
    <property type="entry name" value="DIAMINE N-ACETYLTRANSFERASE"/>
    <property type="match status" value="1"/>
</dbReference>
<dbReference type="AlphaFoldDB" id="A0AB34VCS0"/>
<dbReference type="InterPro" id="IPR051016">
    <property type="entry name" value="Diverse_Substrate_AcTransf"/>
</dbReference>
<dbReference type="Proteomes" id="UP000072520">
    <property type="component" value="Unassembled WGS sequence"/>
</dbReference>
<name>A0AB34VCS0_9GAMM</name>
<dbReference type="InterPro" id="IPR000182">
    <property type="entry name" value="GNAT_dom"/>
</dbReference>
<evidence type="ECO:0000259" key="3">
    <source>
        <dbReference type="PROSITE" id="PS51186"/>
    </source>
</evidence>